<dbReference type="InterPro" id="IPR001075">
    <property type="entry name" value="NIF_FeS_clus_asmbl_NifU_C"/>
</dbReference>
<organism evidence="4 5">
    <name type="scientific">Candidatus Enterocloster faecavium</name>
    <dbReference type="NCBI Taxonomy" id="2838560"/>
    <lineage>
        <taxon>Bacteria</taxon>
        <taxon>Bacillati</taxon>
        <taxon>Bacillota</taxon>
        <taxon>Clostridia</taxon>
        <taxon>Lachnospirales</taxon>
        <taxon>Lachnospiraceae</taxon>
        <taxon>Enterocloster</taxon>
    </lineage>
</organism>
<comment type="caution">
    <text evidence="4">The sequence shown here is derived from an EMBL/GenBank/DDBJ whole genome shotgun (WGS) entry which is preliminary data.</text>
</comment>
<dbReference type="Gene3D" id="3.30.300.130">
    <property type="entry name" value="Fe-S cluster assembly (FSCA)"/>
    <property type="match status" value="1"/>
</dbReference>
<reference evidence="4" key="1">
    <citation type="journal article" date="2021" name="PeerJ">
        <title>Extensive microbial diversity within the chicken gut microbiome revealed by metagenomics and culture.</title>
        <authorList>
            <person name="Gilroy R."/>
            <person name="Ravi A."/>
            <person name="Getino M."/>
            <person name="Pursley I."/>
            <person name="Horton D.L."/>
            <person name="Alikhan N.F."/>
            <person name="Baker D."/>
            <person name="Gharbi K."/>
            <person name="Hall N."/>
            <person name="Watson M."/>
            <person name="Adriaenssens E.M."/>
            <person name="Foster-Nyarko E."/>
            <person name="Jarju S."/>
            <person name="Secka A."/>
            <person name="Antonio M."/>
            <person name="Oren A."/>
            <person name="Chaudhuri R.R."/>
            <person name="La Ragione R."/>
            <person name="Hildebrand F."/>
            <person name="Pallen M.J."/>
        </authorList>
    </citation>
    <scope>NUCLEOTIDE SEQUENCE</scope>
    <source>
        <strain evidence="4">CHK188-4685</strain>
    </source>
</reference>
<feature type="domain" description="NIF system FeS cluster assembly NifU C-terminal" evidence="3">
    <location>
        <begin position="9"/>
        <end position="75"/>
    </location>
</feature>
<dbReference type="GO" id="GO:0051536">
    <property type="term" value="F:iron-sulfur cluster binding"/>
    <property type="evidence" value="ECO:0007669"/>
    <property type="project" value="InterPro"/>
</dbReference>
<name>A0A9D2RLD4_9FIRM</name>
<dbReference type="GO" id="GO:0005506">
    <property type="term" value="F:iron ion binding"/>
    <property type="evidence" value="ECO:0007669"/>
    <property type="project" value="InterPro"/>
</dbReference>
<reference evidence="4" key="2">
    <citation type="submission" date="2021-04" db="EMBL/GenBank/DDBJ databases">
        <authorList>
            <person name="Gilroy R."/>
        </authorList>
    </citation>
    <scope>NUCLEOTIDE SEQUENCE</scope>
    <source>
        <strain evidence="4">CHK188-4685</strain>
    </source>
</reference>
<comment type="similarity">
    <text evidence="1">Belongs to the NifU family.</text>
</comment>
<dbReference type="PANTHER" id="PTHR11178">
    <property type="entry name" value="IRON-SULFUR CLUSTER SCAFFOLD PROTEIN NFU-RELATED"/>
    <property type="match status" value="1"/>
</dbReference>
<proteinExistence type="inferred from homology"/>
<evidence type="ECO:0000259" key="3">
    <source>
        <dbReference type="Pfam" id="PF01106"/>
    </source>
</evidence>
<sequence>MAEGIEQRIERILEEKVRGMLLEHEGGVQMKSFKEGILKISLTGHCAGCPSAQITTEEVVARAVKEEVPEVRDVVLVHDVSPELLSFAKKLLSHQADR</sequence>
<accession>A0A9D2RLD4</accession>
<evidence type="ECO:0000313" key="5">
    <source>
        <dbReference type="Proteomes" id="UP000886804"/>
    </source>
</evidence>
<gene>
    <name evidence="4" type="ORF">H9716_07460</name>
</gene>
<comment type="function">
    <text evidence="2">May be involved in the formation or repair of [Fe-S] clusters present in iron-sulfur proteins.</text>
</comment>
<evidence type="ECO:0000256" key="1">
    <source>
        <dbReference type="ARBA" id="ARBA00006420"/>
    </source>
</evidence>
<evidence type="ECO:0000256" key="2">
    <source>
        <dbReference type="ARBA" id="ARBA00049958"/>
    </source>
</evidence>
<dbReference type="SUPFAM" id="SSF117916">
    <property type="entry name" value="Fe-S cluster assembly (FSCA) domain-like"/>
    <property type="match status" value="1"/>
</dbReference>
<dbReference type="AlphaFoldDB" id="A0A9D2RLD4"/>
<dbReference type="Proteomes" id="UP000886804">
    <property type="component" value="Unassembled WGS sequence"/>
</dbReference>
<dbReference type="GO" id="GO:0016226">
    <property type="term" value="P:iron-sulfur cluster assembly"/>
    <property type="evidence" value="ECO:0007669"/>
    <property type="project" value="InterPro"/>
</dbReference>
<dbReference type="InterPro" id="IPR034904">
    <property type="entry name" value="FSCA_dom_sf"/>
</dbReference>
<dbReference type="PANTHER" id="PTHR11178:SF1">
    <property type="entry name" value="NFU1 IRON-SULFUR CLUSTER SCAFFOLD HOMOLOG, MITOCHONDRIAL"/>
    <property type="match status" value="1"/>
</dbReference>
<protein>
    <submittedName>
        <fullName evidence="4">NifU family protein</fullName>
    </submittedName>
</protein>
<dbReference type="EMBL" id="DWYS01000090">
    <property type="protein sequence ID" value="HJB07688.1"/>
    <property type="molecule type" value="Genomic_DNA"/>
</dbReference>
<evidence type="ECO:0000313" key="4">
    <source>
        <dbReference type="EMBL" id="HJB07688.1"/>
    </source>
</evidence>
<dbReference type="Pfam" id="PF01106">
    <property type="entry name" value="NifU"/>
    <property type="match status" value="1"/>
</dbReference>